<sequence length="222" mass="24560">MPPRPPPRPLALRPESIAPSTLSLDITNRPEPWHSLNYSVEQDGTTLFRVSGYPFSVGHKRVFYDASGLPLFELRSKWYNSSVVEVRLPGEGEVVLTAKVRVAVSLPKVVVFFRNFIPSSSSTGGKGEKGGKGGKGDDITMEVWDEPDEDIHVLVFQGTKVAVIRRITDPRSLVEGQRPPFRFRPKWEVKVARGVDVAIVAVVVVILGQRVGRDAYDGVEVE</sequence>
<dbReference type="SUPFAM" id="SSF54518">
    <property type="entry name" value="Tubby C-terminal domain-like"/>
    <property type="match status" value="1"/>
</dbReference>
<name>A0A5N6U4V5_ASPAV</name>
<evidence type="ECO:0000313" key="2">
    <source>
        <dbReference type="EMBL" id="KAE8153550.1"/>
    </source>
</evidence>
<protein>
    <recommendedName>
        <fullName evidence="4">Tubby C-terminal-like domain-containing protein</fullName>
    </recommendedName>
</protein>
<evidence type="ECO:0000256" key="1">
    <source>
        <dbReference type="ARBA" id="ARBA00005437"/>
    </source>
</evidence>
<dbReference type="Pfam" id="PF04525">
    <property type="entry name" value="LOR"/>
    <property type="match status" value="1"/>
</dbReference>
<dbReference type="EMBL" id="ML742038">
    <property type="protein sequence ID" value="KAE8153550.1"/>
    <property type="molecule type" value="Genomic_DNA"/>
</dbReference>
<dbReference type="InterPro" id="IPR038595">
    <property type="entry name" value="LOR_sf"/>
</dbReference>
<dbReference type="InterPro" id="IPR007612">
    <property type="entry name" value="LOR"/>
</dbReference>
<evidence type="ECO:0000313" key="3">
    <source>
        <dbReference type="Proteomes" id="UP000325780"/>
    </source>
</evidence>
<keyword evidence="3" id="KW-1185">Reference proteome</keyword>
<accession>A0A5N6U4V5</accession>
<dbReference type="Proteomes" id="UP000325780">
    <property type="component" value="Unassembled WGS sequence"/>
</dbReference>
<proteinExistence type="inferred from homology"/>
<reference evidence="2 3" key="1">
    <citation type="submission" date="2019-04" db="EMBL/GenBank/DDBJ databases">
        <title>Friends and foes A comparative genomics study of 23 Aspergillus species from section Flavi.</title>
        <authorList>
            <consortium name="DOE Joint Genome Institute"/>
            <person name="Kjaerbolling I."/>
            <person name="Vesth T."/>
            <person name="Frisvad J.C."/>
            <person name="Nybo J.L."/>
            <person name="Theobald S."/>
            <person name="Kildgaard S."/>
            <person name="Isbrandt T."/>
            <person name="Kuo A."/>
            <person name="Sato A."/>
            <person name="Lyhne E.K."/>
            <person name="Kogle M.E."/>
            <person name="Wiebenga A."/>
            <person name="Kun R.S."/>
            <person name="Lubbers R.J."/>
            <person name="Makela M.R."/>
            <person name="Barry K."/>
            <person name="Chovatia M."/>
            <person name="Clum A."/>
            <person name="Daum C."/>
            <person name="Haridas S."/>
            <person name="He G."/>
            <person name="LaButti K."/>
            <person name="Lipzen A."/>
            <person name="Mondo S."/>
            <person name="Riley R."/>
            <person name="Salamov A."/>
            <person name="Simmons B.A."/>
            <person name="Magnuson J.K."/>
            <person name="Henrissat B."/>
            <person name="Mortensen U.H."/>
            <person name="Larsen T.O."/>
            <person name="Devries R.P."/>
            <person name="Grigoriev I.V."/>
            <person name="Machida M."/>
            <person name="Baker S.E."/>
            <person name="Andersen M.R."/>
        </authorList>
    </citation>
    <scope>NUCLEOTIDE SEQUENCE [LARGE SCALE GENOMIC DNA]</scope>
    <source>
        <strain evidence="2 3">IBT 18842</strain>
    </source>
</reference>
<dbReference type="Gene3D" id="2.40.160.200">
    <property type="entry name" value="LURP1-related"/>
    <property type="match status" value="1"/>
</dbReference>
<evidence type="ECO:0008006" key="4">
    <source>
        <dbReference type="Google" id="ProtNLM"/>
    </source>
</evidence>
<dbReference type="AlphaFoldDB" id="A0A5N6U4V5"/>
<organism evidence="2 3">
    <name type="scientific">Aspergillus avenaceus</name>
    <dbReference type="NCBI Taxonomy" id="36643"/>
    <lineage>
        <taxon>Eukaryota</taxon>
        <taxon>Fungi</taxon>
        <taxon>Dikarya</taxon>
        <taxon>Ascomycota</taxon>
        <taxon>Pezizomycotina</taxon>
        <taxon>Eurotiomycetes</taxon>
        <taxon>Eurotiomycetidae</taxon>
        <taxon>Eurotiales</taxon>
        <taxon>Aspergillaceae</taxon>
        <taxon>Aspergillus</taxon>
        <taxon>Aspergillus subgen. Circumdati</taxon>
    </lineage>
</organism>
<gene>
    <name evidence="2" type="ORF">BDV25DRAFT_136844</name>
</gene>
<dbReference type="InterPro" id="IPR025659">
    <property type="entry name" value="Tubby-like_C"/>
</dbReference>
<comment type="similarity">
    <text evidence="1">Belongs to the LOR family.</text>
</comment>
<dbReference type="OrthoDB" id="97518at2759"/>